<organism evidence="2 3">
    <name type="scientific">Nocardioides pinisoli</name>
    <dbReference type="NCBI Taxonomy" id="2950279"/>
    <lineage>
        <taxon>Bacteria</taxon>
        <taxon>Bacillati</taxon>
        <taxon>Actinomycetota</taxon>
        <taxon>Actinomycetes</taxon>
        <taxon>Propionibacteriales</taxon>
        <taxon>Nocardioidaceae</taxon>
        <taxon>Nocardioides</taxon>
    </lineage>
</organism>
<proteinExistence type="predicted"/>
<accession>A0ABT1L2R7</accession>
<evidence type="ECO:0000313" key="3">
    <source>
        <dbReference type="Proteomes" id="UP001204524"/>
    </source>
</evidence>
<dbReference type="InterPro" id="IPR025736">
    <property type="entry name" value="PucR_C-HTH_dom"/>
</dbReference>
<keyword evidence="3" id="KW-1185">Reference proteome</keyword>
<dbReference type="InterPro" id="IPR042070">
    <property type="entry name" value="PucR_C-HTH_sf"/>
</dbReference>
<dbReference type="Proteomes" id="UP001204524">
    <property type="component" value="Unassembled WGS sequence"/>
</dbReference>
<gene>
    <name evidence="2" type="ORF">NCI01_21180</name>
</gene>
<comment type="caution">
    <text evidence="2">The sequence shown here is derived from an EMBL/GenBank/DDBJ whole genome shotgun (WGS) entry which is preliminary data.</text>
</comment>
<evidence type="ECO:0000259" key="1">
    <source>
        <dbReference type="Pfam" id="PF13556"/>
    </source>
</evidence>
<dbReference type="EMBL" id="JANARS010000014">
    <property type="protein sequence ID" value="MCP3424322.1"/>
    <property type="molecule type" value="Genomic_DNA"/>
</dbReference>
<name>A0ABT1L2R7_9ACTN</name>
<protein>
    <submittedName>
        <fullName evidence="2">Helix-turn-helix domain-containing protein</fullName>
    </submittedName>
</protein>
<dbReference type="Gene3D" id="1.10.10.2840">
    <property type="entry name" value="PucR C-terminal helix-turn-helix domain"/>
    <property type="match status" value="1"/>
</dbReference>
<sequence length="348" mass="37432">MQELLGRIARLDPSASLGLRVIACFDELMVGNVNTRALLAAAASLAGCVAGFRSEVSGRTVRIDPRGHHADGVLPDVLPDFRQDASDGLTVWLERYGERQPNDAIVLERLALAIRIRHGRGRRSDHRRDLSLLLDREVDVQARCVSAITLGLRPGSRYRVVCAPLFAVWPEHPQGPEDVVPTRFGAIHALVLPDGDHAVSAAPSGVGVATEVEDLHHSFRTALVALRLCDPPAVGSVLADDFGGLIGLLADAPDGSFQPDVALIDTVMTHAWGAETLAAVVRSHSLRQAARAAGVHHSTMQSRLETVTATLGFDPFDGYGRTRLGTAYLVWRLRHSRVLDLPAPTTAP</sequence>
<dbReference type="Pfam" id="PF13556">
    <property type="entry name" value="HTH_30"/>
    <property type="match status" value="1"/>
</dbReference>
<evidence type="ECO:0000313" key="2">
    <source>
        <dbReference type="EMBL" id="MCP3424322.1"/>
    </source>
</evidence>
<reference evidence="2 3" key="1">
    <citation type="submission" date="2022-06" db="EMBL/GenBank/DDBJ databases">
        <authorList>
            <person name="So Y."/>
        </authorList>
    </citation>
    <scope>NUCLEOTIDE SEQUENCE [LARGE SCALE GENOMIC DNA]</scope>
    <source>
        <strain evidence="2 3">STR3</strain>
    </source>
</reference>
<dbReference type="RefSeq" id="WP_254183479.1">
    <property type="nucleotide sequence ID" value="NZ_JANARS010000014.1"/>
</dbReference>
<feature type="domain" description="PucR C-terminal helix-turn-helix" evidence="1">
    <location>
        <begin position="275"/>
        <end position="329"/>
    </location>
</feature>